<dbReference type="Pfam" id="PF13091">
    <property type="entry name" value="PLDc_2"/>
    <property type="match status" value="2"/>
</dbReference>
<accession>A0ABT9BDV4</accession>
<dbReference type="SMART" id="SM00155">
    <property type="entry name" value="PLDc"/>
    <property type="match status" value="2"/>
</dbReference>
<dbReference type="InterPro" id="IPR051406">
    <property type="entry name" value="PLD_domain"/>
</dbReference>
<evidence type="ECO:0000256" key="1">
    <source>
        <dbReference type="ARBA" id="ARBA00000798"/>
    </source>
</evidence>
<protein>
    <recommendedName>
        <fullName evidence="3">phospholipase D</fullName>
        <ecNumber evidence="3">3.1.4.4</ecNumber>
    </recommendedName>
</protein>
<sequence length="797" mass="83851">MKKITLLAALLSLACGWQTASAQTAITIAQARAQAPATNGVAGPVVTVRGIVTNGGELGSTVSVIRYIQDGTAGIGVYSTGSPTIAALLNPLVPGDSIIVTGGLKMFRGLLEIDPVQSLTVLAGNRPLPAPVTVTAAQASSVFAEQYEGQLVRINGLTSLTSHPTNCATTGGPVSAFAAQTSYRLNGTCPLITYVPANSGGADGLIGKPSPSGTFDAIGIISQYAPGTNATTAVTGGYQLLNRKYADFVQGLTPNLTSSPLPTNISTTGFTVSFNTQNSGSTQLAYATSPNGPFTPTAANPALTTTHSQTLTGLQPATIYYVQAISVNSVGRSESRVVPMITQSLSTGTIKNYFNRAVDATLALPGNVAVAATSGAIADTLALRYIDRATQTLDITIYNWNNSAILNAVNRAFGRGVRVRVIYEDDNANVSVGQLTAAIPRVARPAGGSSNTSSIMHNKFVIIDANNANPNIPWVWTGSMNWTSAQLTTDANNVIAVQDQSLARVYTVEFEEMWGSSTATPGANLFGSRKTDNTPHHLNIGGKHVESYFSPTDNVNSRLLDAIASANNDLHFESMLITRADLARAIANQISTRNIGACSDGLVNDTSGTAGFSFRLMKPTMGNRLIIKRSGAGFGIMHHKTLIVDAGASQSDPTVFVGSHNWTLSADTENDENTLVVHDAHVTNRYYQEYAARIAEQSQGFTACRLVLATRTGTVQTSTMQAYPNPTKGSFSLKLASTSARTATVVLRDVTGRVVLERTEPYTGQDLNVDATTLKSGIYMVQVTTPEAVQVSRVVVE</sequence>
<feature type="chain" id="PRO_5045449071" description="phospholipase D" evidence="7">
    <location>
        <begin position="23"/>
        <end position="797"/>
    </location>
</feature>
<dbReference type="SUPFAM" id="SSF49265">
    <property type="entry name" value="Fibronectin type III"/>
    <property type="match status" value="1"/>
</dbReference>
<gene>
    <name evidence="10" type="ORF">Q5H93_13960</name>
</gene>
<dbReference type="SUPFAM" id="SSF56024">
    <property type="entry name" value="Phospholipase D/nuclease"/>
    <property type="match status" value="2"/>
</dbReference>
<keyword evidence="4" id="KW-0378">Hydrolase</keyword>
<dbReference type="Gene3D" id="2.60.40.10">
    <property type="entry name" value="Immunoglobulins"/>
    <property type="match status" value="1"/>
</dbReference>
<dbReference type="Pfam" id="PF18962">
    <property type="entry name" value="Por_Secre_tail"/>
    <property type="match status" value="1"/>
</dbReference>
<dbReference type="NCBIfam" id="TIGR04183">
    <property type="entry name" value="Por_Secre_tail"/>
    <property type="match status" value="1"/>
</dbReference>
<keyword evidence="5" id="KW-0442">Lipid degradation</keyword>
<feature type="domain" description="PLD phosphodiesterase" evidence="8">
    <location>
        <begin position="452"/>
        <end position="486"/>
    </location>
</feature>
<dbReference type="CDD" id="cd00063">
    <property type="entry name" value="FN3"/>
    <property type="match status" value="1"/>
</dbReference>
<dbReference type="EC" id="3.1.4.4" evidence="3"/>
<dbReference type="PROSITE" id="PS50035">
    <property type="entry name" value="PLD"/>
    <property type="match status" value="2"/>
</dbReference>
<proteinExistence type="inferred from homology"/>
<evidence type="ECO:0000256" key="2">
    <source>
        <dbReference type="ARBA" id="ARBA00008664"/>
    </source>
</evidence>
<dbReference type="Proteomes" id="UP001176429">
    <property type="component" value="Unassembled WGS sequence"/>
</dbReference>
<comment type="catalytic activity">
    <reaction evidence="1">
        <text>a 1,2-diacyl-sn-glycero-3-phosphocholine + H2O = a 1,2-diacyl-sn-glycero-3-phosphate + choline + H(+)</text>
        <dbReference type="Rhea" id="RHEA:14445"/>
        <dbReference type="ChEBI" id="CHEBI:15354"/>
        <dbReference type="ChEBI" id="CHEBI:15377"/>
        <dbReference type="ChEBI" id="CHEBI:15378"/>
        <dbReference type="ChEBI" id="CHEBI:57643"/>
        <dbReference type="ChEBI" id="CHEBI:58608"/>
        <dbReference type="EC" id="3.1.4.4"/>
    </reaction>
</comment>
<dbReference type="InterPro" id="IPR003961">
    <property type="entry name" value="FN3_dom"/>
</dbReference>
<dbReference type="InterPro" id="IPR013783">
    <property type="entry name" value="Ig-like_fold"/>
</dbReference>
<keyword evidence="6" id="KW-0443">Lipid metabolism</keyword>
<dbReference type="InterPro" id="IPR036116">
    <property type="entry name" value="FN3_sf"/>
</dbReference>
<evidence type="ECO:0000313" key="10">
    <source>
        <dbReference type="EMBL" id="MDO7875843.1"/>
    </source>
</evidence>
<evidence type="ECO:0000259" key="9">
    <source>
        <dbReference type="PROSITE" id="PS50853"/>
    </source>
</evidence>
<evidence type="ECO:0000256" key="6">
    <source>
        <dbReference type="ARBA" id="ARBA00023098"/>
    </source>
</evidence>
<reference evidence="10" key="1">
    <citation type="submission" date="2023-07" db="EMBL/GenBank/DDBJ databases">
        <authorList>
            <person name="Kim M.K."/>
        </authorList>
    </citation>
    <scope>NUCLEOTIDE SEQUENCE</scope>
    <source>
        <strain evidence="10">ASUV-10-1</strain>
    </source>
</reference>
<comment type="similarity">
    <text evidence="2">Belongs to the phospholipase D family.</text>
</comment>
<dbReference type="Gene3D" id="3.30.870.10">
    <property type="entry name" value="Endonuclease Chain A"/>
    <property type="match status" value="2"/>
</dbReference>
<dbReference type="PANTHER" id="PTHR43856">
    <property type="entry name" value="CARDIOLIPIN HYDROLASE"/>
    <property type="match status" value="1"/>
</dbReference>
<evidence type="ECO:0000256" key="5">
    <source>
        <dbReference type="ARBA" id="ARBA00022963"/>
    </source>
</evidence>
<dbReference type="PANTHER" id="PTHR43856:SF1">
    <property type="entry name" value="MITOCHONDRIAL CARDIOLIPIN HYDROLASE"/>
    <property type="match status" value="1"/>
</dbReference>
<evidence type="ECO:0000256" key="3">
    <source>
        <dbReference type="ARBA" id="ARBA00012027"/>
    </source>
</evidence>
<dbReference type="InterPro" id="IPR001736">
    <property type="entry name" value="PLipase_D/transphosphatidylase"/>
</dbReference>
<keyword evidence="11" id="KW-1185">Reference proteome</keyword>
<evidence type="ECO:0000256" key="4">
    <source>
        <dbReference type="ARBA" id="ARBA00022801"/>
    </source>
</evidence>
<dbReference type="PROSITE" id="PS51257">
    <property type="entry name" value="PROKAR_LIPOPROTEIN"/>
    <property type="match status" value="1"/>
</dbReference>
<dbReference type="InterPro" id="IPR025202">
    <property type="entry name" value="PLD-like_dom"/>
</dbReference>
<feature type="domain" description="Fibronectin type-III" evidence="9">
    <location>
        <begin position="256"/>
        <end position="345"/>
    </location>
</feature>
<comment type="caution">
    <text evidence="10">The sequence shown here is derived from an EMBL/GenBank/DDBJ whole genome shotgun (WGS) entry which is preliminary data.</text>
</comment>
<name>A0ABT9BDV4_9BACT</name>
<evidence type="ECO:0000256" key="7">
    <source>
        <dbReference type="SAM" id="SignalP"/>
    </source>
</evidence>
<feature type="signal peptide" evidence="7">
    <location>
        <begin position="1"/>
        <end position="22"/>
    </location>
</feature>
<dbReference type="InterPro" id="IPR026444">
    <property type="entry name" value="Secre_tail"/>
</dbReference>
<evidence type="ECO:0000259" key="8">
    <source>
        <dbReference type="PROSITE" id="PS50035"/>
    </source>
</evidence>
<dbReference type="EMBL" id="JAUQSY010000008">
    <property type="protein sequence ID" value="MDO7875843.1"/>
    <property type="molecule type" value="Genomic_DNA"/>
</dbReference>
<dbReference type="PROSITE" id="PS50853">
    <property type="entry name" value="FN3"/>
    <property type="match status" value="1"/>
</dbReference>
<evidence type="ECO:0000313" key="11">
    <source>
        <dbReference type="Proteomes" id="UP001176429"/>
    </source>
</evidence>
<dbReference type="RefSeq" id="WP_305007168.1">
    <property type="nucleotide sequence ID" value="NZ_JAUQSY010000008.1"/>
</dbReference>
<keyword evidence="7" id="KW-0732">Signal</keyword>
<feature type="domain" description="PLD phosphodiesterase" evidence="8">
    <location>
        <begin position="633"/>
        <end position="666"/>
    </location>
</feature>
<organism evidence="10 11">
    <name type="scientific">Hymenobacter aranciens</name>
    <dbReference type="NCBI Taxonomy" id="3063996"/>
    <lineage>
        <taxon>Bacteria</taxon>
        <taxon>Pseudomonadati</taxon>
        <taxon>Bacteroidota</taxon>
        <taxon>Cytophagia</taxon>
        <taxon>Cytophagales</taxon>
        <taxon>Hymenobacteraceae</taxon>
        <taxon>Hymenobacter</taxon>
    </lineage>
</organism>